<feature type="repeat" description="TPR" evidence="3">
    <location>
        <begin position="816"/>
        <end position="849"/>
    </location>
</feature>
<dbReference type="PROSITE" id="PS50293">
    <property type="entry name" value="TPR_REGION"/>
    <property type="match status" value="2"/>
</dbReference>
<dbReference type="AlphaFoldDB" id="A0A1F2P4Q2"/>
<dbReference type="CDD" id="cd00077">
    <property type="entry name" value="HDc"/>
    <property type="match status" value="1"/>
</dbReference>
<dbReference type="GO" id="GO:0016787">
    <property type="term" value="F:hydrolase activity"/>
    <property type="evidence" value="ECO:0007669"/>
    <property type="project" value="UniProtKB-KW"/>
</dbReference>
<dbReference type="PATRIC" id="fig|1839936.3.peg.1031"/>
<proteinExistence type="predicted"/>
<dbReference type="InterPro" id="IPR050498">
    <property type="entry name" value="Ycf3"/>
</dbReference>
<dbReference type="PANTHER" id="PTHR44858:SF1">
    <property type="entry name" value="UDP-N-ACETYLGLUCOSAMINE--PEPTIDE N-ACETYLGLUCOSAMINYLTRANSFERASE SPINDLY-RELATED"/>
    <property type="match status" value="1"/>
</dbReference>
<reference evidence="7 8" key="1">
    <citation type="submission" date="2016-05" db="EMBL/GenBank/DDBJ databases">
        <title>Microbial consortia oxidize butane by reversing methanogenesis.</title>
        <authorList>
            <person name="Laso-Perez R."/>
            <person name="Richter M."/>
            <person name="Wegener G."/>
            <person name="Musat F."/>
        </authorList>
    </citation>
    <scope>NUCLEOTIDE SEQUENCE [LARGE SCALE GENOMIC DNA]</scope>
    <source>
        <strain evidence="7">BOX1</strain>
    </source>
</reference>
<evidence type="ECO:0000256" key="3">
    <source>
        <dbReference type="PROSITE-ProRule" id="PRU00339"/>
    </source>
</evidence>
<dbReference type="Pfam" id="PF24391">
    <property type="entry name" value="HD-CE"/>
    <property type="match status" value="1"/>
</dbReference>
<name>A0A1F2P4Q2_9EURY</name>
<dbReference type="STRING" id="1839936.SBU_001022"/>
<dbReference type="Pfam" id="PF20720">
    <property type="entry name" value="nSTAND3"/>
    <property type="match status" value="1"/>
</dbReference>
<dbReference type="InterPro" id="IPR056471">
    <property type="entry name" value="HD-CE"/>
</dbReference>
<dbReference type="Pfam" id="PF13414">
    <property type="entry name" value="TPR_11"/>
    <property type="match status" value="1"/>
</dbReference>
<keyword evidence="7" id="KW-0378">Hydrolase</keyword>
<sequence length="946" mass="110176">MGRVYKVKDFRSILSEEVFMSDHNFRERLEKIKHCMRKLPYIHSQGRFRYYTDHGTGHSEAVIKILDKLTESVELSEYENFLLKCGAWLHDIGMLMWEGENTDNPEVCNRIREEHHKRSAEYISKHWREIGLSDETEATIIRWICRAHSSKVNINEVPEEIPAAGENVRTRLLAALLRLADALDCREDRLPPEEYRLLPQIPQESQEEYWKHEIVEKVEIKGSKICVEMLLKYKDHKEKNVADKVEEKIKEELNSVRGVLERYNLHFELDFNVIEPPELEEGPTIRTIEAYKRVRNEDELKDVVEDDRFLETPYRKGFQTWEEFKSTVYNYYEFKEPSEGQILAIYGDIGVGKTTYMLLLVERIIKREKEEVIFLNSYEYESSISQVEHEYGKLIVIDALGHLKADGNVEEALKKKCERIVDFAKRNRVKMIITMRNSEKEILDEVLRGKGFELIPYEVKPEPDDMRNIIARYIKYFNVSIAGIHPDEACGMIESGRMSEVLDNAMGLLVERSNNAPFYIRHLMHEHRSGTLSMEEIERLPKGVENILMDTIRELLRGDEGDMTFIKLLITISKLEIFSKFLYDAIYERIAQGNEAKEQKEAFEKYMQSEGWLYSLSQYWRDAINSAIEGRIEDRELANKFFEASSDALKPEDVRAVIREEIEKAFDEGKINFYLIADAVQSAPDIDMLSFAYDSFKKAKDIEAPGKDIARISLAAHFFYLGNALYKQKNFENSIKAYSTSLGLNEHAKAYYNRGLVYAEQEKYDEAIKDFDKAIELNPDDAEAYHNRGIAYTKLGEYDEAIKDFDKAIELNPDDAEAYHNRGNAYARLGEYERAREDMLHAGNLFTDKGRIEDAIRACGWILGLGEESERVIAGRILLLLSYISGSDSANDIKERLNEMGYMDGEVLRNAIERLKRREESRWLIHIFSALRNVYNRMRDKGGLQE</sequence>
<gene>
    <name evidence="6" type="ORF">ENI32_00995</name>
    <name evidence="7" type="ORF">SBU_001022</name>
</gene>
<feature type="repeat" description="TPR" evidence="3">
    <location>
        <begin position="782"/>
        <end position="815"/>
    </location>
</feature>
<dbReference type="PROSITE" id="PS50005">
    <property type="entry name" value="TPR"/>
    <property type="match status" value="3"/>
</dbReference>
<dbReference type="InterPro" id="IPR049050">
    <property type="entry name" value="nSTAND3"/>
</dbReference>
<feature type="domain" description="HD-CE" evidence="5">
    <location>
        <begin position="48"/>
        <end position="257"/>
    </location>
</feature>
<evidence type="ECO:0000313" key="6">
    <source>
        <dbReference type="EMBL" id="HEC56454.1"/>
    </source>
</evidence>
<dbReference type="Pfam" id="PF00515">
    <property type="entry name" value="TPR_1"/>
    <property type="match status" value="1"/>
</dbReference>
<organism evidence="7 8">
    <name type="scientific">Candidatus Syntropharchaeum butanivorans</name>
    <dbReference type="NCBI Taxonomy" id="1839936"/>
    <lineage>
        <taxon>Archaea</taxon>
        <taxon>Methanobacteriati</taxon>
        <taxon>Methanobacteriota</taxon>
        <taxon>Stenosarchaea group</taxon>
        <taxon>Methanomicrobia</taxon>
        <taxon>Methanosarcinales</taxon>
        <taxon>ANME-2 cluster</taxon>
        <taxon>Candidatus Syntropharchaeum</taxon>
    </lineage>
</organism>
<dbReference type="SMART" id="SM00028">
    <property type="entry name" value="TPR"/>
    <property type="match status" value="4"/>
</dbReference>
<dbReference type="EMBL" id="LYOR01000004">
    <property type="protein sequence ID" value="OFV66085.1"/>
    <property type="molecule type" value="Genomic_DNA"/>
</dbReference>
<evidence type="ECO:0000313" key="7">
    <source>
        <dbReference type="EMBL" id="OFV66085.1"/>
    </source>
</evidence>
<dbReference type="InterPro" id="IPR027417">
    <property type="entry name" value="P-loop_NTPase"/>
</dbReference>
<protein>
    <submittedName>
        <fullName evidence="7">Metal-dependent phosphohydrolase, HD region, subdomain protein domain protein</fullName>
    </submittedName>
    <submittedName>
        <fullName evidence="6">Tetratricopeptide repeat protein</fullName>
    </submittedName>
</protein>
<feature type="repeat" description="TPR" evidence="3">
    <location>
        <begin position="748"/>
        <end position="781"/>
    </location>
</feature>
<evidence type="ECO:0000256" key="2">
    <source>
        <dbReference type="ARBA" id="ARBA00022803"/>
    </source>
</evidence>
<dbReference type="InterPro" id="IPR003607">
    <property type="entry name" value="HD/PDEase_dom"/>
</dbReference>
<dbReference type="EMBL" id="DRIE01000013">
    <property type="protein sequence ID" value="HEC56454.1"/>
    <property type="molecule type" value="Genomic_DNA"/>
</dbReference>
<dbReference type="Proteomes" id="UP000885936">
    <property type="component" value="Unassembled WGS sequence"/>
</dbReference>
<dbReference type="GO" id="GO:0046813">
    <property type="term" value="P:receptor-mediated virion attachment to host cell"/>
    <property type="evidence" value="ECO:0007669"/>
    <property type="project" value="TreeGrafter"/>
</dbReference>
<evidence type="ECO:0000259" key="5">
    <source>
        <dbReference type="Pfam" id="PF24391"/>
    </source>
</evidence>
<comment type="caution">
    <text evidence="7">The sequence shown here is derived from an EMBL/GenBank/DDBJ whole genome shotgun (WGS) entry which is preliminary data.</text>
</comment>
<keyword evidence="1" id="KW-0677">Repeat</keyword>
<keyword evidence="2 3" id="KW-0802">TPR repeat</keyword>
<dbReference type="Proteomes" id="UP000185779">
    <property type="component" value="Unassembled WGS sequence"/>
</dbReference>
<dbReference type="SUPFAM" id="SSF48452">
    <property type="entry name" value="TPR-like"/>
    <property type="match status" value="1"/>
</dbReference>
<reference evidence="6" key="2">
    <citation type="journal article" date="2020" name="mSystems">
        <title>Genome- and Community-Level Interaction Insights into Carbon Utilization and Element Cycling Functions of Hydrothermarchaeota in Hydrothermal Sediment.</title>
        <authorList>
            <person name="Zhou Z."/>
            <person name="Liu Y."/>
            <person name="Xu W."/>
            <person name="Pan J."/>
            <person name="Luo Z.H."/>
            <person name="Li M."/>
        </authorList>
    </citation>
    <scope>NUCLEOTIDE SEQUENCE [LARGE SCALE GENOMIC DNA]</scope>
    <source>
        <strain evidence="6">HyVt-386</strain>
    </source>
</reference>
<evidence type="ECO:0000259" key="4">
    <source>
        <dbReference type="Pfam" id="PF20720"/>
    </source>
</evidence>
<dbReference type="Gene3D" id="3.40.50.300">
    <property type="entry name" value="P-loop containing nucleotide triphosphate hydrolases"/>
    <property type="match status" value="1"/>
</dbReference>
<evidence type="ECO:0000256" key="1">
    <source>
        <dbReference type="ARBA" id="ARBA00022737"/>
    </source>
</evidence>
<dbReference type="SUPFAM" id="SSF109604">
    <property type="entry name" value="HD-domain/PDEase-like"/>
    <property type="match status" value="1"/>
</dbReference>
<keyword evidence="8" id="KW-1185">Reference proteome</keyword>
<evidence type="ECO:0000313" key="8">
    <source>
        <dbReference type="Proteomes" id="UP000185779"/>
    </source>
</evidence>
<dbReference type="Gene3D" id="1.10.3210.10">
    <property type="entry name" value="Hypothetical protein af1432"/>
    <property type="match status" value="1"/>
</dbReference>
<accession>A0A1F2P4Q2</accession>
<dbReference type="InterPro" id="IPR019734">
    <property type="entry name" value="TPR_rpt"/>
</dbReference>
<dbReference type="SUPFAM" id="SSF52540">
    <property type="entry name" value="P-loop containing nucleoside triphosphate hydrolases"/>
    <property type="match status" value="1"/>
</dbReference>
<feature type="domain" description="Novel STAND NTPase 3" evidence="4">
    <location>
        <begin position="341"/>
        <end position="437"/>
    </location>
</feature>
<dbReference type="InterPro" id="IPR011990">
    <property type="entry name" value="TPR-like_helical_dom_sf"/>
</dbReference>
<dbReference type="Gene3D" id="1.25.40.10">
    <property type="entry name" value="Tetratricopeptide repeat domain"/>
    <property type="match status" value="2"/>
</dbReference>
<dbReference type="PANTHER" id="PTHR44858">
    <property type="entry name" value="TETRATRICOPEPTIDE REPEAT PROTEIN 6"/>
    <property type="match status" value="1"/>
</dbReference>